<accession>A0ABX7DVV3</accession>
<evidence type="ECO:0000313" key="1">
    <source>
        <dbReference type="EMBL" id="QQX76894.1"/>
    </source>
</evidence>
<evidence type="ECO:0008006" key="3">
    <source>
        <dbReference type="Google" id="ProtNLM"/>
    </source>
</evidence>
<name>A0ABX7DVV3_9FLAO</name>
<proteinExistence type="predicted"/>
<reference evidence="1 2" key="1">
    <citation type="submission" date="2021-01" db="EMBL/GenBank/DDBJ databases">
        <title>Aequorivita sp. strain KX20305, a bacterium isolated from the sediment collected at a cold seep field in South China Sea.</title>
        <authorList>
            <person name="Zhang H."/>
            <person name="Li C."/>
        </authorList>
    </citation>
    <scope>NUCLEOTIDE SEQUENCE [LARGE SCALE GENOMIC DNA]</scope>
    <source>
        <strain evidence="1 2">KX20305</strain>
    </source>
</reference>
<gene>
    <name evidence="1" type="ORF">JK629_01060</name>
</gene>
<dbReference type="RefSeq" id="WP_202336801.1">
    <property type="nucleotide sequence ID" value="NZ_CP068439.1"/>
</dbReference>
<keyword evidence="2" id="KW-1185">Reference proteome</keyword>
<evidence type="ECO:0000313" key="2">
    <source>
        <dbReference type="Proteomes" id="UP000629420"/>
    </source>
</evidence>
<protein>
    <recommendedName>
        <fullName evidence="3">Curlin subunit CsgB</fullName>
    </recommendedName>
</protein>
<sequence length="181" mass="19761">MMKTIVKNIIFGILVSALYIPMVSGQTYKPEGSNADGGKSIIQGEKVSPELLANLGIVTTPNAKNTLIEGNSVYVRQIGDFNTARIATNTNASEINLLQNGNNNDTNLDYTANTAVADLIQNGNSNRIRDFVNNPNADISLDLVQDGSYLNFEREGVNELTKSLKFRQTEASPTIIVRSFY</sequence>
<dbReference type="EMBL" id="CP068439">
    <property type="protein sequence ID" value="QQX76894.1"/>
    <property type="molecule type" value="Genomic_DNA"/>
</dbReference>
<organism evidence="1 2">
    <name type="scientific">Aequorivita iocasae</name>
    <dbReference type="NCBI Taxonomy" id="2803865"/>
    <lineage>
        <taxon>Bacteria</taxon>
        <taxon>Pseudomonadati</taxon>
        <taxon>Bacteroidota</taxon>
        <taxon>Flavobacteriia</taxon>
        <taxon>Flavobacteriales</taxon>
        <taxon>Flavobacteriaceae</taxon>
        <taxon>Aequorivita</taxon>
    </lineage>
</organism>
<dbReference type="Proteomes" id="UP000629420">
    <property type="component" value="Chromosome"/>
</dbReference>